<reference evidence="4" key="1">
    <citation type="submission" date="2012-03" db="EMBL/GenBank/DDBJ databases">
        <title>Complete sequence of Fervidobacterium pennivorans DSM 9078.</title>
        <authorList>
            <consortium name="US DOE Joint Genome Institute"/>
            <person name="Lucas S."/>
            <person name="Han J."/>
            <person name="Lapidus A."/>
            <person name="Cheng J.-F."/>
            <person name="Goodwin L."/>
            <person name="Pitluck S."/>
            <person name="Peters L."/>
            <person name="Ovchinnikova G."/>
            <person name="Lu M."/>
            <person name="Detter J.C."/>
            <person name="Han C."/>
            <person name="Tapia R."/>
            <person name="Land M."/>
            <person name="Hauser L."/>
            <person name="Kyrpides N."/>
            <person name="Ivanova N."/>
            <person name="Pagani I."/>
            <person name="Noll K.M."/>
            <person name="Woyke T."/>
        </authorList>
    </citation>
    <scope>NUCLEOTIDE SEQUENCE</scope>
    <source>
        <strain evidence="4">DSM 9078</strain>
    </source>
</reference>
<dbReference type="Proteomes" id="UP000007384">
    <property type="component" value="Chromosome"/>
</dbReference>
<sequence>MLRVDQLKKSILIKNFLVAISVTIFVLVGSLIWTRFYSVENSTAHFEKIDLAFRNFLDTFNTLVSHHDEELEDYIRANLPLAKELIGNLNKNEALENIKKQLSQTILYSIPNVFVDIDVALLNSKGEILNATGYLATVKNIGFKPTVYSTNSISIITGFVPGTSRVVKYLWLQFSETEYLLFTLYLSPRLYEGFIKGLANLSAANVSEIAIYVDYENRLDTSKKIADPIIAEGFKDQYLKRDWPKSIFYKAYVLSSYRELTVPIYLKVVFDYRKVLFYVLIYLIAFILTVIIFTLFATQATLKPFASDLNKLSIAVREIGNTGTLPPAGNFNLVETQEFYETLSAILQELSATMEELEATNQELMRSYDEIKLKSEEFKRLLVNISEKLAIIAEGYDENTGQHIYRVKHLSKLIAEKLNLSEEKIEEINMFASLHDIGKIFIPKEILLKPGKLTPEEWEEMKKHTIYARRILDVPGFETALNIALYHHENYDGTGYPFGLANEEIPTEAQIVKIVDVYDALRSDRPYKKGMTHEEALEIILKGDGRTLPSHFSPKILEVFKENADEIRKIWEELRWFNYSLTQYSSFS</sequence>
<keyword evidence="2" id="KW-0472">Membrane</keyword>
<accession>H9UEI8</accession>
<keyword evidence="5" id="KW-1185">Reference proteome</keyword>
<dbReference type="KEGG" id="fpe:Ferpe_1882"/>
<dbReference type="InterPro" id="IPR037522">
    <property type="entry name" value="HD_GYP_dom"/>
</dbReference>
<dbReference type="eggNOG" id="COG3437">
    <property type="taxonomic scope" value="Bacteria"/>
</dbReference>
<feature type="domain" description="HD-GYP" evidence="3">
    <location>
        <begin position="378"/>
        <end position="576"/>
    </location>
</feature>
<dbReference type="PANTHER" id="PTHR45228">
    <property type="entry name" value="CYCLIC DI-GMP PHOSPHODIESTERASE TM_0186-RELATED"/>
    <property type="match status" value="1"/>
</dbReference>
<keyword evidence="2" id="KW-0812">Transmembrane</keyword>
<evidence type="ECO:0000313" key="5">
    <source>
        <dbReference type="Proteomes" id="UP000007384"/>
    </source>
</evidence>
<dbReference type="InterPro" id="IPR052020">
    <property type="entry name" value="Cyclic_di-GMP/3'3'-cGAMP_PDE"/>
</dbReference>
<name>H9UEI8_FERPD</name>
<keyword evidence="2" id="KW-1133">Transmembrane helix</keyword>
<evidence type="ECO:0000256" key="1">
    <source>
        <dbReference type="SAM" id="Coils"/>
    </source>
</evidence>
<dbReference type="RefSeq" id="WP_014452358.1">
    <property type="nucleotide sequence ID" value="NC_017095.1"/>
</dbReference>
<dbReference type="Pfam" id="PF13487">
    <property type="entry name" value="HD_5"/>
    <property type="match status" value="1"/>
</dbReference>
<dbReference type="InterPro" id="IPR003607">
    <property type="entry name" value="HD/PDEase_dom"/>
</dbReference>
<dbReference type="PANTHER" id="PTHR45228:SF8">
    <property type="entry name" value="TWO-COMPONENT RESPONSE REGULATOR-RELATED"/>
    <property type="match status" value="1"/>
</dbReference>
<dbReference type="SUPFAM" id="SSF109604">
    <property type="entry name" value="HD-domain/PDEase-like"/>
    <property type="match status" value="1"/>
</dbReference>
<dbReference type="EMBL" id="CP003260">
    <property type="protein sequence ID" value="AFG35931.1"/>
    <property type="molecule type" value="Genomic_DNA"/>
</dbReference>
<keyword evidence="1" id="KW-0175">Coiled coil</keyword>
<organism evidence="4 5">
    <name type="scientific">Fervidobacterium pennivorans (strain DSM 9078 / Ven5)</name>
    <dbReference type="NCBI Taxonomy" id="771875"/>
    <lineage>
        <taxon>Bacteria</taxon>
        <taxon>Thermotogati</taxon>
        <taxon>Thermotogota</taxon>
        <taxon>Thermotogae</taxon>
        <taxon>Thermotogales</taxon>
        <taxon>Fervidobacteriaceae</taxon>
        <taxon>Fervidobacterium</taxon>
    </lineage>
</organism>
<dbReference type="HOGENOM" id="CLU_033052_0_0_0"/>
<gene>
    <name evidence="4" type="ordered locus">Ferpe_1882</name>
</gene>
<dbReference type="STRING" id="771875.Ferpe_1882"/>
<feature type="transmembrane region" description="Helical" evidence="2">
    <location>
        <begin position="12"/>
        <end position="33"/>
    </location>
</feature>
<dbReference type="PATRIC" id="fig|771875.3.peg.1907"/>
<evidence type="ECO:0000256" key="2">
    <source>
        <dbReference type="SAM" id="Phobius"/>
    </source>
</evidence>
<dbReference type="AlphaFoldDB" id="H9UEI8"/>
<feature type="coiled-coil region" evidence="1">
    <location>
        <begin position="340"/>
        <end position="374"/>
    </location>
</feature>
<evidence type="ECO:0000259" key="3">
    <source>
        <dbReference type="PROSITE" id="PS51832"/>
    </source>
</evidence>
<dbReference type="OrthoDB" id="38880at2"/>
<dbReference type="PROSITE" id="PS51832">
    <property type="entry name" value="HD_GYP"/>
    <property type="match status" value="1"/>
</dbReference>
<dbReference type="CDD" id="cd00077">
    <property type="entry name" value="HDc"/>
    <property type="match status" value="1"/>
</dbReference>
<evidence type="ECO:0000313" key="4">
    <source>
        <dbReference type="EMBL" id="AFG35931.1"/>
    </source>
</evidence>
<dbReference type="Gene3D" id="1.10.3210.10">
    <property type="entry name" value="Hypothetical protein af1432"/>
    <property type="match status" value="1"/>
</dbReference>
<dbReference type="SMART" id="SM00471">
    <property type="entry name" value="HDc"/>
    <property type="match status" value="1"/>
</dbReference>
<feature type="transmembrane region" description="Helical" evidence="2">
    <location>
        <begin position="275"/>
        <end position="297"/>
    </location>
</feature>
<protein>
    <submittedName>
        <fullName evidence="4">Response regulator containing a CheY-like receiver domain and an HD-GYP domain</fullName>
    </submittedName>
</protein>
<proteinExistence type="predicted"/>